<sequence length="139" mass="15882">MFEYQGWATILPTYYEDDAAEDAFDDEIAAELIAELEKLAADHKACNINNACGIGYMNGHLRCWFMGYSNHRTQEWEEIMAYFQTLAAKAPGSYGILSCRDDEDPVKNNAFQIFILKKGRIIETDDIWLSPCVPEIEEI</sequence>
<evidence type="ECO:0000313" key="1">
    <source>
        <dbReference type="EMBL" id="EHM54856.1"/>
    </source>
</evidence>
<dbReference type="AlphaFoldDB" id="G9ZE97"/>
<dbReference type="STRING" id="797473.HMPREF9080_01085"/>
<dbReference type="HOGENOM" id="CLU_1894174_0_0_6"/>
<organism evidence="1 2">
    <name type="scientific">Cardiobacterium valvarum F0432</name>
    <dbReference type="NCBI Taxonomy" id="797473"/>
    <lineage>
        <taxon>Bacteria</taxon>
        <taxon>Pseudomonadati</taxon>
        <taxon>Pseudomonadota</taxon>
        <taxon>Gammaproteobacteria</taxon>
        <taxon>Cardiobacteriales</taxon>
        <taxon>Cardiobacteriaceae</taxon>
        <taxon>Cardiobacterium</taxon>
    </lineage>
</organism>
<name>G9ZE97_9GAMM</name>
<protein>
    <submittedName>
        <fullName evidence="1">Uncharacterized protein</fullName>
    </submittedName>
</protein>
<evidence type="ECO:0000313" key="2">
    <source>
        <dbReference type="Proteomes" id="UP000004750"/>
    </source>
</evidence>
<comment type="caution">
    <text evidence="1">The sequence shown here is derived from an EMBL/GenBank/DDBJ whole genome shotgun (WGS) entry which is preliminary data.</text>
</comment>
<dbReference type="Proteomes" id="UP000004750">
    <property type="component" value="Unassembled WGS sequence"/>
</dbReference>
<dbReference type="InterPro" id="IPR028965">
    <property type="entry name" value="Imm7"/>
</dbReference>
<dbReference type="RefSeq" id="WP_006985104.1">
    <property type="nucleotide sequence ID" value="NZ_JH417913.1"/>
</dbReference>
<dbReference type="EMBL" id="AGCM01000055">
    <property type="protein sequence ID" value="EHM54856.1"/>
    <property type="molecule type" value="Genomic_DNA"/>
</dbReference>
<proteinExistence type="predicted"/>
<gene>
    <name evidence="1" type="ORF">HMPREF9080_01085</name>
</gene>
<reference evidence="1 2" key="1">
    <citation type="submission" date="2011-08" db="EMBL/GenBank/DDBJ databases">
        <authorList>
            <person name="Weinstock G."/>
            <person name="Sodergren E."/>
            <person name="Clifton S."/>
            <person name="Fulton L."/>
            <person name="Fulton B."/>
            <person name="Courtney L."/>
            <person name="Fronick C."/>
            <person name="Harrison M."/>
            <person name="Strong C."/>
            <person name="Farmer C."/>
            <person name="Delahaunty K."/>
            <person name="Markovic C."/>
            <person name="Hall O."/>
            <person name="Minx P."/>
            <person name="Tomlinson C."/>
            <person name="Mitreva M."/>
            <person name="Hou S."/>
            <person name="Chen J."/>
            <person name="Wollam A."/>
            <person name="Pepin K.H."/>
            <person name="Johnson M."/>
            <person name="Bhonagiri V."/>
            <person name="Zhang X."/>
            <person name="Suruliraj S."/>
            <person name="Warren W."/>
            <person name="Chinwalla A."/>
            <person name="Mardis E.R."/>
            <person name="Wilson R.K."/>
        </authorList>
    </citation>
    <scope>NUCLEOTIDE SEQUENCE [LARGE SCALE GENOMIC DNA]</scope>
    <source>
        <strain evidence="1 2">F0432</strain>
    </source>
</reference>
<accession>G9ZE97</accession>
<dbReference type="Pfam" id="PF15585">
    <property type="entry name" value="Imm7"/>
    <property type="match status" value="1"/>
</dbReference>